<accession>A0AAW2BDN7</accession>
<keyword evidence="4" id="KW-1185">Reference proteome</keyword>
<dbReference type="PANTHER" id="PTHR47926">
    <property type="entry name" value="PENTATRICOPEPTIDE REPEAT-CONTAINING PROTEIN"/>
    <property type="match status" value="1"/>
</dbReference>
<dbReference type="PROSITE" id="PS51375">
    <property type="entry name" value="PPR"/>
    <property type="match status" value="5"/>
</dbReference>
<dbReference type="SUPFAM" id="SSF48452">
    <property type="entry name" value="TPR-like"/>
    <property type="match status" value="1"/>
</dbReference>
<dbReference type="Pfam" id="PF01535">
    <property type="entry name" value="PPR"/>
    <property type="match status" value="5"/>
</dbReference>
<dbReference type="InterPro" id="IPR011990">
    <property type="entry name" value="TPR-like_helical_dom_sf"/>
</dbReference>
<evidence type="ECO:0000313" key="3">
    <source>
        <dbReference type="EMBL" id="KAK9983432.1"/>
    </source>
</evidence>
<sequence>MPFLGVGPSGSFPSIANSKKRFRFMFKCRDQDFFPTTFAVSSALRACARIEYRIGGVLVHAQVHKYGHCSCVYVQTAIVDLYSKLTAQLVFDEMLVKNVVSWNSILSGYLKSGSLVEAQRVSDKIPRKDVISWNSMVLGYARVGNMDQTWSLFQQIPETNMASSTSMISGYVDCGDIESARSIFDAMSQRNNVSWITMIAWYSKCGDVESARKLFDQMNDKDLLLFNAMTACYAQNSQPKETIELFNLMLERNVNVQPDGLTLASVISSCSQLGDFKFGSLVESYMNKFGIELDDHMATALVDLYAKCGSIKAYELFRGLRKRDLIAYSAMIFGCGINGKAVDAIKLFEEMLNSHNIPNLVTYTGLLTAYNHTGLIEEGYQCYNSMKDHGLVPSADHCGPCPCSLMLGFGGLCFWLAGYITMLSSLK</sequence>
<name>A0AAW2BDN7_9ROSI</name>
<dbReference type="Gene3D" id="1.25.40.10">
    <property type="entry name" value="Tetratricopeptide repeat domain"/>
    <property type="match status" value="3"/>
</dbReference>
<feature type="repeat" description="PPR" evidence="2">
    <location>
        <begin position="191"/>
        <end position="225"/>
    </location>
</feature>
<reference evidence="3 4" key="1">
    <citation type="submission" date="2024-01" db="EMBL/GenBank/DDBJ databases">
        <title>A telomere-to-telomere, gap-free genome of sweet tea (Lithocarpus litseifolius).</title>
        <authorList>
            <person name="Zhou J."/>
        </authorList>
    </citation>
    <scope>NUCLEOTIDE SEQUENCE [LARGE SCALE GENOMIC DNA]</scope>
    <source>
        <strain evidence="3">Zhou-2022a</strain>
        <tissue evidence="3">Leaf</tissue>
    </source>
</reference>
<dbReference type="GO" id="GO:0003723">
    <property type="term" value="F:RNA binding"/>
    <property type="evidence" value="ECO:0007669"/>
    <property type="project" value="InterPro"/>
</dbReference>
<evidence type="ECO:0000256" key="2">
    <source>
        <dbReference type="PROSITE-ProRule" id="PRU00708"/>
    </source>
</evidence>
<comment type="caution">
    <text evidence="3">The sequence shown here is derived from an EMBL/GenBank/DDBJ whole genome shotgun (WGS) entry which is preliminary data.</text>
</comment>
<dbReference type="InterPro" id="IPR002885">
    <property type="entry name" value="PPR_rpt"/>
</dbReference>
<dbReference type="AlphaFoldDB" id="A0AAW2BDN7"/>
<feature type="repeat" description="PPR" evidence="2">
    <location>
        <begin position="129"/>
        <end position="163"/>
    </location>
</feature>
<dbReference type="Proteomes" id="UP001459277">
    <property type="component" value="Unassembled WGS sequence"/>
</dbReference>
<evidence type="ECO:0000256" key="1">
    <source>
        <dbReference type="ARBA" id="ARBA00022737"/>
    </source>
</evidence>
<dbReference type="InterPro" id="IPR046960">
    <property type="entry name" value="PPR_At4g14850-like_plant"/>
</dbReference>
<dbReference type="EMBL" id="JAZDWU010000012">
    <property type="protein sequence ID" value="KAK9983432.1"/>
    <property type="molecule type" value="Genomic_DNA"/>
</dbReference>
<evidence type="ECO:0008006" key="5">
    <source>
        <dbReference type="Google" id="ProtNLM"/>
    </source>
</evidence>
<feature type="repeat" description="PPR" evidence="2">
    <location>
        <begin position="98"/>
        <end position="128"/>
    </location>
</feature>
<keyword evidence="1" id="KW-0677">Repeat</keyword>
<dbReference type="PANTHER" id="PTHR47926:SF545">
    <property type="entry name" value="PENTACOTRIPEPTIDE-REPEAT REGION OF PRORP DOMAIN-CONTAINING PROTEIN"/>
    <property type="match status" value="1"/>
</dbReference>
<organism evidence="3 4">
    <name type="scientific">Lithocarpus litseifolius</name>
    <dbReference type="NCBI Taxonomy" id="425828"/>
    <lineage>
        <taxon>Eukaryota</taxon>
        <taxon>Viridiplantae</taxon>
        <taxon>Streptophyta</taxon>
        <taxon>Embryophyta</taxon>
        <taxon>Tracheophyta</taxon>
        <taxon>Spermatophyta</taxon>
        <taxon>Magnoliopsida</taxon>
        <taxon>eudicotyledons</taxon>
        <taxon>Gunneridae</taxon>
        <taxon>Pentapetalae</taxon>
        <taxon>rosids</taxon>
        <taxon>fabids</taxon>
        <taxon>Fagales</taxon>
        <taxon>Fagaceae</taxon>
        <taxon>Lithocarpus</taxon>
    </lineage>
</organism>
<feature type="repeat" description="PPR" evidence="2">
    <location>
        <begin position="324"/>
        <end position="358"/>
    </location>
</feature>
<proteinExistence type="predicted"/>
<dbReference type="GO" id="GO:0009451">
    <property type="term" value="P:RNA modification"/>
    <property type="evidence" value="ECO:0007669"/>
    <property type="project" value="InterPro"/>
</dbReference>
<evidence type="ECO:0000313" key="4">
    <source>
        <dbReference type="Proteomes" id="UP001459277"/>
    </source>
</evidence>
<feature type="repeat" description="PPR" evidence="2">
    <location>
        <begin position="359"/>
        <end position="393"/>
    </location>
</feature>
<protein>
    <recommendedName>
        <fullName evidence="5">Pentatricopeptide repeat-containing protein</fullName>
    </recommendedName>
</protein>
<dbReference type="Pfam" id="PF13041">
    <property type="entry name" value="PPR_2"/>
    <property type="match status" value="1"/>
</dbReference>
<dbReference type="NCBIfam" id="TIGR00756">
    <property type="entry name" value="PPR"/>
    <property type="match status" value="6"/>
</dbReference>
<gene>
    <name evidence="3" type="ORF">SO802_032957</name>
</gene>